<keyword evidence="2" id="KW-1185">Reference proteome</keyword>
<evidence type="ECO:0000313" key="1">
    <source>
        <dbReference type="EMBL" id="MEP0949199.1"/>
    </source>
</evidence>
<evidence type="ECO:0000313" key="2">
    <source>
        <dbReference type="Proteomes" id="UP001482513"/>
    </source>
</evidence>
<dbReference type="EMBL" id="JAMPKX010000010">
    <property type="protein sequence ID" value="MEP0949199.1"/>
    <property type="molecule type" value="Genomic_DNA"/>
</dbReference>
<organism evidence="1 2">
    <name type="scientific">Leptolyngbya subtilissima DQ-A4</name>
    <dbReference type="NCBI Taxonomy" id="2933933"/>
    <lineage>
        <taxon>Bacteria</taxon>
        <taxon>Bacillati</taxon>
        <taxon>Cyanobacteriota</taxon>
        <taxon>Cyanophyceae</taxon>
        <taxon>Leptolyngbyales</taxon>
        <taxon>Leptolyngbyaceae</taxon>
        <taxon>Leptolyngbya group</taxon>
        <taxon>Leptolyngbya</taxon>
    </lineage>
</organism>
<sequence>MTIIGRFNRFVKNIRPTDDHINEANRQTNYMVEQLKGKVAANGTFKLEKVLKAGSNAKFTSLRRTAENIFDVDLAAYYSGTGATTQELDKLLDFTCKRLHEIYPSKTKEDFETLKSAVRVKFRSGIRLNVDVAPIIRDDSLGLENGGWLPRSDGWRLTSVTCHNQFISNRTAKSNQVPGPVKFNRLVRLMKWWNNRQEVLAQPSIFCDLITAAAFDAYGVTSEWQSSLRQIFSFLLRHQFLEPIVFDDYHDTSGLVFPSGQVVIMDSVNLENNIAKDWTEETRLSYLERVQGAYDWMMEAKSYELDGDEEGAVNMWCQVFGTEFRSLSEGED</sequence>
<evidence type="ECO:0008006" key="3">
    <source>
        <dbReference type="Google" id="ProtNLM"/>
    </source>
</evidence>
<gene>
    <name evidence="1" type="ORF">NC992_20135</name>
</gene>
<name>A0ABV0K8T4_9CYAN</name>
<protein>
    <recommendedName>
        <fullName evidence="3">Nucleotidyltransferase</fullName>
    </recommendedName>
</protein>
<dbReference type="Pfam" id="PF18144">
    <property type="entry name" value="SMODS"/>
    <property type="match status" value="1"/>
</dbReference>
<proteinExistence type="predicted"/>
<dbReference type="NCBIfam" id="NF041116">
    <property type="entry name" value="CBASS_cyclase_a"/>
    <property type="match status" value="1"/>
</dbReference>
<reference evidence="1 2" key="1">
    <citation type="submission" date="2022-04" db="EMBL/GenBank/DDBJ databases">
        <title>Positive selection, recombination, and allopatry shape intraspecific diversity of widespread and dominant cyanobacteria.</title>
        <authorList>
            <person name="Wei J."/>
            <person name="Shu W."/>
            <person name="Hu C."/>
        </authorList>
    </citation>
    <scope>NUCLEOTIDE SEQUENCE [LARGE SCALE GENOMIC DNA]</scope>
    <source>
        <strain evidence="1 2">DQ-A4</strain>
    </source>
</reference>
<dbReference type="InterPro" id="IPR043519">
    <property type="entry name" value="NT_sf"/>
</dbReference>
<comment type="caution">
    <text evidence="1">The sequence shown here is derived from an EMBL/GenBank/DDBJ whole genome shotgun (WGS) entry which is preliminary data.</text>
</comment>
<dbReference type="RefSeq" id="WP_190694299.1">
    <property type="nucleotide sequence ID" value="NZ_JAMPKX010000010.1"/>
</dbReference>
<dbReference type="InterPro" id="IPR053445">
    <property type="entry name" value="CBASS_cN_synthase"/>
</dbReference>
<dbReference type="Proteomes" id="UP001482513">
    <property type="component" value="Unassembled WGS sequence"/>
</dbReference>
<accession>A0ABV0K8T4</accession>
<dbReference type="SUPFAM" id="SSF81301">
    <property type="entry name" value="Nucleotidyltransferase"/>
    <property type="match status" value="1"/>
</dbReference>